<dbReference type="InterPro" id="IPR050248">
    <property type="entry name" value="Polysacc_deacetylase_ArnD"/>
</dbReference>
<keyword evidence="5" id="KW-1185">Reference proteome</keyword>
<organism evidence="4 5">
    <name type="scientific">Paralabilibaculum antarcticum</name>
    <dbReference type="NCBI Taxonomy" id="2912572"/>
    <lineage>
        <taxon>Bacteria</taxon>
        <taxon>Pseudomonadati</taxon>
        <taxon>Bacteroidota</taxon>
        <taxon>Bacteroidia</taxon>
        <taxon>Marinilabiliales</taxon>
        <taxon>Marinifilaceae</taxon>
        <taxon>Paralabilibaculum</taxon>
    </lineage>
</organism>
<evidence type="ECO:0000313" key="4">
    <source>
        <dbReference type="EMBL" id="MDE5418501.1"/>
    </source>
</evidence>
<dbReference type="PROSITE" id="PS51677">
    <property type="entry name" value="NODB"/>
    <property type="match status" value="1"/>
</dbReference>
<dbReference type="InterPro" id="IPR002509">
    <property type="entry name" value="NODB_dom"/>
</dbReference>
<protein>
    <submittedName>
        <fullName evidence="4">Polysaccharide deacetylase family protein</fullName>
    </submittedName>
</protein>
<dbReference type="SUPFAM" id="SSF88713">
    <property type="entry name" value="Glycoside hydrolase/deacetylase"/>
    <property type="match status" value="1"/>
</dbReference>
<dbReference type="RefSeq" id="WP_275109826.1">
    <property type="nucleotide sequence ID" value="NZ_JAKJSC010000001.1"/>
</dbReference>
<dbReference type="CDD" id="cd10917">
    <property type="entry name" value="CE4_NodB_like_6s_7s"/>
    <property type="match status" value="1"/>
</dbReference>
<dbReference type="PANTHER" id="PTHR10587">
    <property type="entry name" value="GLYCOSYL TRANSFERASE-RELATED"/>
    <property type="match status" value="1"/>
</dbReference>
<sequence length="205" mass="24053">MNLRWMRAPGIFKIFFRNFIWRYNTGAKKVYLTFDDGPIPESTLWTLDMLKEKEVKATFFCVGENVYKHPELFQKILDNGHAVGNHTYNHLKGWSVDTSKYIENVIMANDLIKSNLFRPPYGQIKSAQAKHLLSEYKLVMWDVLSGDYRKDISPEKCYQDVLKSVRPGSIILFHNHAKSEENMRFAVPRLIDELKLQGYEFDICH</sequence>
<dbReference type="InterPro" id="IPR011330">
    <property type="entry name" value="Glyco_hydro/deAcase_b/a-brl"/>
</dbReference>
<evidence type="ECO:0000259" key="3">
    <source>
        <dbReference type="PROSITE" id="PS51677"/>
    </source>
</evidence>
<comment type="caution">
    <text evidence="4">The sequence shown here is derived from an EMBL/GenBank/DDBJ whole genome shotgun (WGS) entry which is preliminary data.</text>
</comment>
<dbReference type="PANTHER" id="PTHR10587:SF133">
    <property type="entry name" value="CHITIN DEACETYLASE 1-RELATED"/>
    <property type="match status" value="1"/>
</dbReference>
<evidence type="ECO:0000313" key="5">
    <source>
        <dbReference type="Proteomes" id="UP001528920"/>
    </source>
</evidence>
<dbReference type="EMBL" id="JAKJSC010000001">
    <property type="protein sequence ID" value="MDE5418501.1"/>
    <property type="molecule type" value="Genomic_DNA"/>
</dbReference>
<feature type="domain" description="NodB homology" evidence="3">
    <location>
        <begin position="28"/>
        <end position="202"/>
    </location>
</feature>
<dbReference type="Gene3D" id="3.20.20.370">
    <property type="entry name" value="Glycoside hydrolase/deacetylase"/>
    <property type="match status" value="1"/>
</dbReference>
<dbReference type="Proteomes" id="UP001528920">
    <property type="component" value="Unassembled WGS sequence"/>
</dbReference>
<keyword evidence="1" id="KW-0479">Metal-binding</keyword>
<dbReference type="Pfam" id="PF01522">
    <property type="entry name" value="Polysacc_deac_1"/>
    <property type="match status" value="1"/>
</dbReference>
<accession>A0ABT5VT83</accession>
<gene>
    <name evidence="4" type="ORF">L3049_10815</name>
</gene>
<keyword evidence="2" id="KW-0378">Hydrolase</keyword>
<evidence type="ECO:0000256" key="2">
    <source>
        <dbReference type="ARBA" id="ARBA00022801"/>
    </source>
</evidence>
<reference evidence="4 5" key="1">
    <citation type="submission" date="2022-01" db="EMBL/GenBank/DDBJ databases">
        <title>Labilibaculum sp. nov, a marine bacterium isolated from Antarctica.</title>
        <authorList>
            <person name="Dai W."/>
        </authorList>
    </citation>
    <scope>NUCLEOTIDE SEQUENCE [LARGE SCALE GENOMIC DNA]</scope>
    <source>
        <strain evidence="4 5">DW002</strain>
    </source>
</reference>
<evidence type="ECO:0000256" key="1">
    <source>
        <dbReference type="ARBA" id="ARBA00022723"/>
    </source>
</evidence>
<proteinExistence type="predicted"/>
<name>A0ABT5VT83_9BACT</name>